<evidence type="ECO:0008006" key="3">
    <source>
        <dbReference type="Google" id="ProtNLM"/>
    </source>
</evidence>
<dbReference type="Proteomes" id="UP000319908">
    <property type="component" value="Unassembled WGS sequence"/>
</dbReference>
<proteinExistence type="predicted"/>
<reference evidence="1 2" key="1">
    <citation type="journal article" date="2020" name="Antonie Van Leeuwenhoek">
        <title>Rhodopirellula heiligendammensis sp. nov., Rhodopirellula pilleata sp. nov., and Rhodopirellula solitaria sp. nov. isolated from natural or artificial marine surfaces in Northern Germany and California, USA, and emended description of the genus Rhodopirellula.</title>
        <authorList>
            <person name="Kallscheuer N."/>
            <person name="Wiegand S."/>
            <person name="Jogler M."/>
            <person name="Boedeker C."/>
            <person name="Peeters S.H."/>
            <person name="Rast P."/>
            <person name="Heuer A."/>
            <person name="Jetten M.S.M."/>
            <person name="Rohde M."/>
            <person name="Jogler C."/>
        </authorList>
    </citation>
    <scope>NUCLEOTIDE SEQUENCE [LARGE SCALE GENOMIC DNA]</scope>
    <source>
        <strain evidence="1 2">Poly21</strain>
    </source>
</reference>
<keyword evidence="2" id="KW-1185">Reference proteome</keyword>
<sequence length="138" mass="14983">MAVTTATRQQSVAIRNRMREIRSELPYDVDDARARVKQLSDWKYHVSRRPIAIAAAAAVVGYLLVPSRRSSTSTVVVQQDRAGAVDTPAEKGMFAGIAGTIATLLVRQAVRVATNQVVGAISARQSFPSTHSEYEARS</sequence>
<dbReference type="OrthoDB" id="289170at2"/>
<name>A0A5C6BV93_9BACT</name>
<evidence type="ECO:0000313" key="1">
    <source>
        <dbReference type="EMBL" id="TWU16200.1"/>
    </source>
</evidence>
<dbReference type="AlphaFoldDB" id="A0A5C6BV93"/>
<dbReference type="EMBL" id="SJPU01000002">
    <property type="protein sequence ID" value="TWU16200.1"/>
    <property type="molecule type" value="Genomic_DNA"/>
</dbReference>
<evidence type="ECO:0000313" key="2">
    <source>
        <dbReference type="Proteomes" id="UP000319908"/>
    </source>
</evidence>
<accession>A0A5C6BV93</accession>
<comment type="caution">
    <text evidence="1">The sequence shown here is derived from an EMBL/GenBank/DDBJ whole genome shotgun (WGS) entry which is preliminary data.</text>
</comment>
<dbReference type="RefSeq" id="WP_146407902.1">
    <property type="nucleotide sequence ID" value="NZ_SJPU01000002.1"/>
</dbReference>
<protein>
    <recommendedName>
        <fullName evidence="3">DUF3618 domain-containing protein</fullName>
    </recommendedName>
</protein>
<gene>
    <name evidence="1" type="ORF">Poly21_34050</name>
</gene>
<organism evidence="1 2">
    <name type="scientific">Allorhodopirellula heiligendammensis</name>
    <dbReference type="NCBI Taxonomy" id="2714739"/>
    <lineage>
        <taxon>Bacteria</taxon>
        <taxon>Pseudomonadati</taxon>
        <taxon>Planctomycetota</taxon>
        <taxon>Planctomycetia</taxon>
        <taxon>Pirellulales</taxon>
        <taxon>Pirellulaceae</taxon>
        <taxon>Allorhodopirellula</taxon>
    </lineage>
</organism>